<feature type="zinc finger region" description="dksA C4-type" evidence="4">
    <location>
        <begin position="94"/>
        <end position="118"/>
    </location>
</feature>
<sequence length="126" mass="14039">MPDQSGGLSEAFIAQQRTRLEALRRQLLGTEEGTIADERASQEEHGDEAEEFEDDAQGMAQDEINQSLRNTNDLRIGDIERALQKIDEGTYGFSDKSGDPIPKGRLEVMPEAIYTVEEQGRREAGN</sequence>
<dbReference type="Pfam" id="PF01258">
    <property type="entry name" value="zf-dskA_traR"/>
    <property type="match status" value="1"/>
</dbReference>
<dbReference type="SUPFAM" id="SSF109635">
    <property type="entry name" value="DnaK suppressor protein DksA, alpha-hairpin domain"/>
    <property type="match status" value="1"/>
</dbReference>
<evidence type="ECO:0000313" key="8">
    <source>
        <dbReference type="Proteomes" id="UP000184693"/>
    </source>
</evidence>
<gene>
    <name evidence="7" type="ORF">SAMN05444168_5492</name>
</gene>
<dbReference type="AlphaFoldDB" id="A0A1N6JZ54"/>
<reference evidence="7 8" key="1">
    <citation type="submission" date="2016-11" db="EMBL/GenBank/DDBJ databases">
        <authorList>
            <person name="Jaros S."/>
            <person name="Januszkiewicz K."/>
            <person name="Wedrychowicz H."/>
        </authorList>
    </citation>
    <scope>NUCLEOTIDE SEQUENCE [LARGE SCALE GENOMIC DNA]</scope>
    <source>
        <strain evidence="7 8">GAS86</strain>
    </source>
</reference>
<keyword evidence="3" id="KW-0862">Zinc</keyword>
<evidence type="ECO:0000313" key="7">
    <source>
        <dbReference type="EMBL" id="SIO49533.1"/>
    </source>
</evidence>
<dbReference type="InterPro" id="IPR037187">
    <property type="entry name" value="DnaK_N"/>
</dbReference>
<dbReference type="EMBL" id="FSRM01000002">
    <property type="protein sequence ID" value="SIO49533.1"/>
    <property type="molecule type" value="Genomic_DNA"/>
</dbReference>
<proteinExistence type="predicted"/>
<dbReference type="PANTHER" id="PTHR33823">
    <property type="entry name" value="RNA POLYMERASE-BINDING TRANSCRIPTION FACTOR DKSA-RELATED"/>
    <property type="match status" value="1"/>
</dbReference>
<dbReference type="Gene3D" id="1.20.120.910">
    <property type="entry name" value="DksA, coiled-coil domain"/>
    <property type="match status" value="1"/>
</dbReference>
<dbReference type="OrthoDB" id="1121111at2"/>
<feature type="domain" description="Zinc finger DksA/TraR C4-type" evidence="6">
    <location>
        <begin position="95"/>
        <end position="123"/>
    </location>
</feature>
<feature type="compositionally biased region" description="Acidic residues" evidence="5">
    <location>
        <begin position="45"/>
        <end position="56"/>
    </location>
</feature>
<dbReference type="PROSITE" id="PS51128">
    <property type="entry name" value="ZF_DKSA_2"/>
    <property type="match status" value="1"/>
</dbReference>
<keyword evidence="2" id="KW-0863">Zinc-finger</keyword>
<accession>A0A1N6JZ54</accession>
<evidence type="ECO:0000256" key="5">
    <source>
        <dbReference type="SAM" id="MobiDB-lite"/>
    </source>
</evidence>
<feature type="region of interest" description="Disordered" evidence="5">
    <location>
        <begin position="28"/>
        <end position="71"/>
    </location>
</feature>
<evidence type="ECO:0000256" key="3">
    <source>
        <dbReference type="ARBA" id="ARBA00022833"/>
    </source>
</evidence>
<protein>
    <submittedName>
        <fullName evidence="7">Transcriptional regulator, TraR/DksA family</fullName>
    </submittedName>
</protein>
<dbReference type="PANTHER" id="PTHR33823:SF4">
    <property type="entry name" value="GENERAL STRESS PROTEIN 16O"/>
    <property type="match status" value="1"/>
</dbReference>
<name>A0A1N6JZ54_9BURK</name>
<evidence type="ECO:0000256" key="1">
    <source>
        <dbReference type="ARBA" id="ARBA00022723"/>
    </source>
</evidence>
<evidence type="ECO:0000259" key="6">
    <source>
        <dbReference type="Pfam" id="PF01258"/>
    </source>
</evidence>
<evidence type="ECO:0000256" key="4">
    <source>
        <dbReference type="PROSITE-ProRule" id="PRU00510"/>
    </source>
</evidence>
<dbReference type="InterPro" id="IPR000962">
    <property type="entry name" value="Znf_DskA_TraR"/>
</dbReference>
<dbReference type="Proteomes" id="UP000184693">
    <property type="component" value="Unassembled WGS sequence"/>
</dbReference>
<keyword evidence="1" id="KW-0479">Metal-binding</keyword>
<organism evidence="7 8">
    <name type="scientific">Paraburkholderia phenazinium</name>
    <dbReference type="NCBI Taxonomy" id="60549"/>
    <lineage>
        <taxon>Bacteria</taxon>
        <taxon>Pseudomonadati</taxon>
        <taxon>Pseudomonadota</taxon>
        <taxon>Betaproteobacteria</taxon>
        <taxon>Burkholderiales</taxon>
        <taxon>Burkholderiaceae</taxon>
        <taxon>Paraburkholderia</taxon>
    </lineage>
</organism>
<dbReference type="GO" id="GO:0008270">
    <property type="term" value="F:zinc ion binding"/>
    <property type="evidence" value="ECO:0007669"/>
    <property type="project" value="UniProtKB-KW"/>
</dbReference>
<evidence type="ECO:0000256" key="2">
    <source>
        <dbReference type="ARBA" id="ARBA00022771"/>
    </source>
</evidence>